<comment type="caution">
    <text evidence="1">The sequence shown here is derived from an EMBL/GenBank/DDBJ whole genome shotgun (WGS) entry which is preliminary data.</text>
</comment>
<accession>A0A9X3N5J8</accession>
<dbReference type="AlphaFoldDB" id="A0A9X3N5J8"/>
<keyword evidence="2" id="KW-1185">Reference proteome</keyword>
<proteinExistence type="predicted"/>
<dbReference type="RefSeq" id="WP_270024354.1">
    <property type="nucleotide sequence ID" value="NZ_JAPDDP010000009.1"/>
</dbReference>
<name>A0A9X3N5J8_9ACTN</name>
<protein>
    <submittedName>
        <fullName evidence="1">Uncharacterized protein</fullName>
    </submittedName>
</protein>
<sequence>MLDSAHALMLRGVAEGVADGKPPAPALRALIDAGLVEEQSGQAYVVTVPGRRVLAAQEQ</sequence>
<dbReference type="EMBL" id="JAPDDP010000009">
    <property type="protein sequence ID" value="MDA0180044.1"/>
    <property type="molecule type" value="Genomic_DNA"/>
</dbReference>
<organism evidence="1 2">
    <name type="scientific">Solirubrobacter phytolaccae</name>
    <dbReference type="NCBI Taxonomy" id="1404360"/>
    <lineage>
        <taxon>Bacteria</taxon>
        <taxon>Bacillati</taxon>
        <taxon>Actinomycetota</taxon>
        <taxon>Thermoleophilia</taxon>
        <taxon>Solirubrobacterales</taxon>
        <taxon>Solirubrobacteraceae</taxon>
        <taxon>Solirubrobacter</taxon>
    </lineage>
</organism>
<reference evidence="1" key="1">
    <citation type="submission" date="2022-10" db="EMBL/GenBank/DDBJ databases">
        <title>The WGS of Solirubrobacter phytolaccae KCTC 29190.</title>
        <authorList>
            <person name="Jiang Z."/>
        </authorList>
    </citation>
    <scope>NUCLEOTIDE SEQUENCE</scope>
    <source>
        <strain evidence="1">KCTC 29190</strain>
    </source>
</reference>
<gene>
    <name evidence="1" type="ORF">OJ997_07035</name>
</gene>
<evidence type="ECO:0000313" key="1">
    <source>
        <dbReference type="EMBL" id="MDA0180044.1"/>
    </source>
</evidence>
<dbReference type="Proteomes" id="UP001147653">
    <property type="component" value="Unassembled WGS sequence"/>
</dbReference>
<evidence type="ECO:0000313" key="2">
    <source>
        <dbReference type="Proteomes" id="UP001147653"/>
    </source>
</evidence>